<keyword evidence="7" id="KW-1185">Reference proteome</keyword>
<dbReference type="Proteomes" id="UP000031572">
    <property type="component" value="Unassembled WGS sequence"/>
</dbReference>
<dbReference type="STRING" id="709839.TSA66_05550"/>
<dbReference type="PANTHER" id="PTHR33280:SF1">
    <property type="entry name" value="LARGE RIBOSOMAL SUBUNIT PROTEIN BL31C"/>
    <property type="match status" value="1"/>
</dbReference>
<dbReference type="SUPFAM" id="SSF143800">
    <property type="entry name" value="L28p-like"/>
    <property type="match status" value="1"/>
</dbReference>
<dbReference type="PRINTS" id="PR01249">
    <property type="entry name" value="RIBOSOMALL31"/>
</dbReference>
<dbReference type="GO" id="GO:1990904">
    <property type="term" value="C:ribonucleoprotein complex"/>
    <property type="evidence" value="ECO:0007669"/>
    <property type="project" value="UniProtKB-KW"/>
</dbReference>
<dbReference type="InterPro" id="IPR002150">
    <property type="entry name" value="Ribosomal_bL31"/>
</dbReference>
<dbReference type="InterPro" id="IPR034704">
    <property type="entry name" value="Ribosomal_bL28/bL31-like_sf"/>
</dbReference>
<evidence type="ECO:0000256" key="1">
    <source>
        <dbReference type="ARBA" id="ARBA00008196"/>
    </source>
</evidence>
<dbReference type="HAMAP" id="MF_00502">
    <property type="entry name" value="Ribosomal_bL31_2"/>
    <property type="match status" value="1"/>
</dbReference>
<proteinExistence type="inferred from homology"/>
<dbReference type="NCBIfam" id="TIGR00105">
    <property type="entry name" value="L31"/>
    <property type="match status" value="1"/>
</dbReference>
<accession>A0A0C2BKA9</accession>
<dbReference type="EMBL" id="JWJG01000028">
    <property type="protein sequence ID" value="KIF80404.1"/>
    <property type="molecule type" value="Genomic_DNA"/>
</dbReference>
<evidence type="ECO:0000256" key="4">
    <source>
        <dbReference type="ARBA" id="ARBA00023274"/>
    </source>
</evidence>
<comment type="subunit">
    <text evidence="2 5">Part of the 50S ribosomal subunit.</text>
</comment>
<dbReference type="PROSITE" id="PS01143">
    <property type="entry name" value="RIBOSOMAL_L31"/>
    <property type="match status" value="1"/>
</dbReference>
<dbReference type="InterPro" id="IPR027493">
    <property type="entry name" value="Ribosomal_bL31_B"/>
</dbReference>
<gene>
    <name evidence="5 6" type="primary">rpmE2</name>
    <name evidence="6" type="ORF">TSA66_05550</name>
</gene>
<dbReference type="PANTHER" id="PTHR33280">
    <property type="entry name" value="50S RIBOSOMAL PROTEIN L31, CHLOROPLASTIC"/>
    <property type="match status" value="1"/>
</dbReference>
<name>A0A0C2BKA9_9BURK</name>
<sequence>MKEGIHPDYREVVFQDMSNDFKFITRSTIQTKETINFEGKDYPLVKLEVTAESHPFYTGKHKIVDTAGRVEKFRQKFGTRGSKTQAAG</sequence>
<dbReference type="GO" id="GO:0006412">
    <property type="term" value="P:translation"/>
    <property type="evidence" value="ECO:0007669"/>
    <property type="project" value="UniProtKB-UniRule"/>
</dbReference>
<evidence type="ECO:0000313" key="7">
    <source>
        <dbReference type="Proteomes" id="UP000031572"/>
    </source>
</evidence>
<dbReference type="InterPro" id="IPR042105">
    <property type="entry name" value="Ribosomal_bL31_sf"/>
</dbReference>
<evidence type="ECO:0000256" key="2">
    <source>
        <dbReference type="ARBA" id="ARBA00011838"/>
    </source>
</evidence>
<dbReference type="AlphaFoldDB" id="A0A0C2BKA9"/>
<evidence type="ECO:0000313" key="6">
    <source>
        <dbReference type="EMBL" id="KIF80404.1"/>
    </source>
</evidence>
<dbReference type="Pfam" id="PF01197">
    <property type="entry name" value="Ribosomal_L31"/>
    <property type="match status" value="1"/>
</dbReference>
<comment type="caution">
    <text evidence="6">The sequence shown here is derived from an EMBL/GenBank/DDBJ whole genome shotgun (WGS) entry which is preliminary data.</text>
</comment>
<keyword evidence="4 5" id="KW-0687">Ribonucleoprotein</keyword>
<dbReference type="RefSeq" id="WP_040039312.1">
    <property type="nucleotide sequence ID" value="NZ_JWJG01000028.1"/>
</dbReference>
<dbReference type="GO" id="GO:0005840">
    <property type="term" value="C:ribosome"/>
    <property type="evidence" value="ECO:0007669"/>
    <property type="project" value="UniProtKB-KW"/>
</dbReference>
<dbReference type="OrthoDB" id="9803251at2"/>
<dbReference type="Gene3D" id="4.10.830.30">
    <property type="entry name" value="Ribosomal protein L31"/>
    <property type="match status" value="1"/>
</dbReference>
<dbReference type="GO" id="GO:0003735">
    <property type="term" value="F:structural constituent of ribosome"/>
    <property type="evidence" value="ECO:0007669"/>
    <property type="project" value="InterPro"/>
</dbReference>
<reference evidence="6 7" key="1">
    <citation type="submission" date="2014-12" db="EMBL/GenBank/DDBJ databases">
        <title>Denitrispirillum autotrophicum gen. nov., sp. nov., Denitrifying, Facultatively Autotrophic Bacteria Isolated from Rice Paddy Soil.</title>
        <authorList>
            <person name="Ishii S."/>
            <person name="Ashida N."/>
            <person name="Ohno H."/>
            <person name="Otsuka S."/>
            <person name="Yokota A."/>
            <person name="Senoo K."/>
        </authorList>
    </citation>
    <scope>NUCLEOTIDE SEQUENCE [LARGE SCALE GENOMIC DNA]</scope>
    <source>
        <strain evidence="6 7">TSA66</strain>
    </source>
</reference>
<dbReference type="NCBIfam" id="NF002462">
    <property type="entry name" value="PRK01678.1"/>
    <property type="match status" value="1"/>
</dbReference>
<protein>
    <recommendedName>
        <fullName evidence="5">Large ribosomal subunit protein bL31B</fullName>
    </recommendedName>
</protein>
<keyword evidence="3 5" id="KW-0689">Ribosomal protein</keyword>
<evidence type="ECO:0000256" key="3">
    <source>
        <dbReference type="ARBA" id="ARBA00022980"/>
    </source>
</evidence>
<evidence type="ECO:0000256" key="5">
    <source>
        <dbReference type="HAMAP-Rule" id="MF_00502"/>
    </source>
</evidence>
<organism evidence="6 7">
    <name type="scientific">Noviherbaspirillum autotrophicum</name>
    <dbReference type="NCBI Taxonomy" id="709839"/>
    <lineage>
        <taxon>Bacteria</taxon>
        <taxon>Pseudomonadati</taxon>
        <taxon>Pseudomonadota</taxon>
        <taxon>Betaproteobacteria</taxon>
        <taxon>Burkholderiales</taxon>
        <taxon>Oxalobacteraceae</taxon>
        <taxon>Noviherbaspirillum</taxon>
    </lineage>
</organism>
<comment type="similarity">
    <text evidence="1 5">Belongs to the bacterial ribosomal protein bL31 family. Type B subfamily.</text>
</comment>